<accession>A0A2T6BZ57</accession>
<gene>
    <name evidence="1" type="ORF">C8N31_12112</name>
</gene>
<evidence type="ECO:0000313" key="1">
    <source>
        <dbReference type="EMBL" id="PTX61349.1"/>
    </source>
</evidence>
<dbReference type="OrthoDB" id="9800684at2"/>
<organism evidence="1 2">
    <name type="scientific">Sulfitobacter mediterraneus</name>
    <dbReference type="NCBI Taxonomy" id="83219"/>
    <lineage>
        <taxon>Bacteria</taxon>
        <taxon>Pseudomonadati</taxon>
        <taxon>Pseudomonadota</taxon>
        <taxon>Alphaproteobacteria</taxon>
        <taxon>Rhodobacterales</taxon>
        <taxon>Roseobacteraceae</taxon>
        <taxon>Sulfitobacter</taxon>
    </lineage>
</organism>
<sequence>MTLDLTQEFIDRADNGEVGSTLVSETDRVRVWHIHAKPGERLKVHTHVLDYFWTIHGPGKARNHQPDGTHFDVEYQTGDTKHFTFAAGERMIHSLENIGDTDLIFTTVEFKNSANAPLPLSGS</sequence>
<evidence type="ECO:0008006" key="3">
    <source>
        <dbReference type="Google" id="ProtNLM"/>
    </source>
</evidence>
<dbReference type="EMBL" id="QBKU01000021">
    <property type="protein sequence ID" value="PTX61349.1"/>
    <property type="molecule type" value="Genomic_DNA"/>
</dbReference>
<protein>
    <recommendedName>
        <fullName evidence="3">Cupin</fullName>
    </recommendedName>
</protein>
<reference evidence="1 2" key="1">
    <citation type="submission" date="2018-04" db="EMBL/GenBank/DDBJ databases">
        <title>Genomic Encyclopedia of Archaeal and Bacterial Type Strains, Phase II (KMG-II): from individual species to whole genera.</title>
        <authorList>
            <person name="Goeker M."/>
        </authorList>
    </citation>
    <scope>NUCLEOTIDE SEQUENCE [LARGE SCALE GENOMIC DNA]</scope>
    <source>
        <strain evidence="1 2">DSM 12244</strain>
    </source>
</reference>
<dbReference type="InterPro" id="IPR014710">
    <property type="entry name" value="RmlC-like_jellyroll"/>
</dbReference>
<dbReference type="SUPFAM" id="SSF51182">
    <property type="entry name" value="RmlC-like cupins"/>
    <property type="match status" value="1"/>
</dbReference>
<dbReference type="RefSeq" id="WP_025049976.1">
    <property type="nucleotide sequence ID" value="NZ_QBKU01000021.1"/>
</dbReference>
<proteinExistence type="predicted"/>
<evidence type="ECO:0000313" key="2">
    <source>
        <dbReference type="Proteomes" id="UP000244092"/>
    </source>
</evidence>
<name>A0A2T6BZ57_9RHOB</name>
<dbReference type="InterPro" id="IPR011051">
    <property type="entry name" value="RmlC_Cupin_sf"/>
</dbReference>
<comment type="caution">
    <text evidence="1">The sequence shown here is derived from an EMBL/GenBank/DDBJ whole genome shotgun (WGS) entry which is preliminary data.</text>
</comment>
<dbReference type="AlphaFoldDB" id="A0A2T6BZ57"/>
<dbReference type="Proteomes" id="UP000244092">
    <property type="component" value="Unassembled WGS sequence"/>
</dbReference>
<dbReference type="Gene3D" id="2.60.120.10">
    <property type="entry name" value="Jelly Rolls"/>
    <property type="match status" value="1"/>
</dbReference>